<accession>A0A914L4W7</accession>
<keyword evidence="2" id="KW-1185">Reference proteome</keyword>
<evidence type="ECO:0000256" key="1">
    <source>
        <dbReference type="SAM" id="Phobius"/>
    </source>
</evidence>
<evidence type="ECO:0000313" key="3">
    <source>
        <dbReference type="WBParaSite" id="Minc3s00276g09197"/>
    </source>
</evidence>
<dbReference type="WBParaSite" id="Minc3s00276g09197">
    <property type="protein sequence ID" value="Minc3s00276g09197"/>
    <property type="gene ID" value="Minc3s00276g09197"/>
</dbReference>
<sequence length="142" mass="16049">MEQFKKISSSSTTTTTSFRKTSSFNYSPLNLFFIFSLILLIQSFNINNNQVNAFISNNNIPSSNTFFRLVRSDGDDSQQQKQPALLSRYGRAAVLSRYGKRSGGRAIVASPSSYDTQQTGPLFLCRPTVENLLFLRCHPYRT</sequence>
<protein>
    <submittedName>
        <fullName evidence="3">Uncharacterized protein</fullName>
    </submittedName>
</protein>
<name>A0A914L4W7_MELIC</name>
<feature type="transmembrane region" description="Helical" evidence="1">
    <location>
        <begin position="29"/>
        <end position="46"/>
    </location>
</feature>
<evidence type="ECO:0000313" key="2">
    <source>
        <dbReference type="Proteomes" id="UP000887563"/>
    </source>
</evidence>
<keyword evidence="1" id="KW-0812">Transmembrane</keyword>
<organism evidence="2 3">
    <name type="scientific">Meloidogyne incognita</name>
    <name type="common">Southern root-knot nematode worm</name>
    <name type="synonym">Oxyuris incognita</name>
    <dbReference type="NCBI Taxonomy" id="6306"/>
    <lineage>
        <taxon>Eukaryota</taxon>
        <taxon>Metazoa</taxon>
        <taxon>Ecdysozoa</taxon>
        <taxon>Nematoda</taxon>
        <taxon>Chromadorea</taxon>
        <taxon>Rhabditida</taxon>
        <taxon>Tylenchina</taxon>
        <taxon>Tylenchomorpha</taxon>
        <taxon>Tylenchoidea</taxon>
        <taxon>Meloidogynidae</taxon>
        <taxon>Meloidogyninae</taxon>
        <taxon>Meloidogyne</taxon>
        <taxon>Meloidogyne incognita group</taxon>
    </lineage>
</organism>
<dbReference type="AlphaFoldDB" id="A0A914L4W7"/>
<dbReference type="Proteomes" id="UP000887563">
    <property type="component" value="Unplaced"/>
</dbReference>
<keyword evidence="1" id="KW-1133">Transmembrane helix</keyword>
<proteinExistence type="predicted"/>
<keyword evidence="1" id="KW-0472">Membrane</keyword>
<reference evidence="3" key="1">
    <citation type="submission" date="2022-11" db="UniProtKB">
        <authorList>
            <consortium name="WormBaseParasite"/>
        </authorList>
    </citation>
    <scope>IDENTIFICATION</scope>
</reference>